<name>A0A1H8RIH5_9EURY</name>
<dbReference type="Proteomes" id="UP000199126">
    <property type="component" value="Unassembled WGS sequence"/>
</dbReference>
<evidence type="ECO:0000313" key="3">
    <source>
        <dbReference type="Proteomes" id="UP000199126"/>
    </source>
</evidence>
<evidence type="ECO:0000313" key="2">
    <source>
        <dbReference type="EMBL" id="SEO66210.1"/>
    </source>
</evidence>
<dbReference type="RefSeq" id="WP_089823140.1">
    <property type="nucleotide sequence ID" value="NZ_FODV01000004.1"/>
</dbReference>
<accession>A0A1H8RIH5</accession>
<dbReference type="InterPro" id="IPR058312">
    <property type="entry name" value="DUF7999"/>
</dbReference>
<gene>
    <name evidence="2" type="ORF">SAMN04487948_10443</name>
</gene>
<proteinExistence type="predicted"/>
<protein>
    <recommendedName>
        <fullName evidence="1">DUF7999 domain-containing protein</fullName>
    </recommendedName>
</protein>
<dbReference type="OrthoDB" id="340706at2157"/>
<reference evidence="3" key="1">
    <citation type="submission" date="2016-10" db="EMBL/GenBank/DDBJ databases">
        <authorList>
            <person name="Varghese N."/>
            <person name="Submissions S."/>
        </authorList>
    </citation>
    <scope>NUCLEOTIDE SEQUENCE [LARGE SCALE GENOMIC DNA]</scope>
    <source>
        <strain evidence="3">CGMCC 1.10121</strain>
    </source>
</reference>
<evidence type="ECO:0000259" key="1">
    <source>
        <dbReference type="Pfam" id="PF26006"/>
    </source>
</evidence>
<dbReference type="AlphaFoldDB" id="A0A1H8RIH5"/>
<feature type="domain" description="DUF7999" evidence="1">
    <location>
        <begin position="10"/>
        <end position="82"/>
    </location>
</feature>
<sequence>MSQAIPAVSRQHAQTVTIEREMNQYGALTVYVDEENATRHVVEYASEELESTLRELPSGSSVPLVTEPIGTRGNAWRATSLTR</sequence>
<keyword evidence="3" id="KW-1185">Reference proteome</keyword>
<dbReference type="Pfam" id="PF26006">
    <property type="entry name" value="DUF7999"/>
    <property type="match status" value="1"/>
</dbReference>
<organism evidence="2 3">
    <name type="scientific">Halogranum amylolyticum</name>
    <dbReference type="NCBI Taxonomy" id="660520"/>
    <lineage>
        <taxon>Archaea</taxon>
        <taxon>Methanobacteriati</taxon>
        <taxon>Methanobacteriota</taxon>
        <taxon>Stenosarchaea group</taxon>
        <taxon>Halobacteria</taxon>
        <taxon>Halobacteriales</taxon>
        <taxon>Haloferacaceae</taxon>
    </lineage>
</organism>
<dbReference type="EMBL" id="FODV01000004">
    <property type="protein sequence ID" value="SEO66210.1"/>
    <property type="molecule type" value="Genomic_DNA"/>
</dbReference>